<protein>
    <recommendedName>
        <fullName evidence="2">Glycosyl transferase CAP10 domain-containing protein</fullName>
    </recommendedName>
</protein>
<proteinExistence type="predicted"/>
<feature type="domain" description="Glycosyl transferase CAP10" evidence="2">
    <location>
        <begin position="70"/>
        <end position="285"/>
    </location>
</feature>
<evidence type="ECO:0000313" key="4">
    <source>
        <dbReference type="Proteomes" id="UP000745859"/>
    </source>
</evidence>
<evidence type="ECO:0000259" key="2">
    <source>
        <dbReference type="SMART" id="SM00672"/>
    </source>
</evidence>
<dbReference type="PANTHER" id="PTHR12203">
    <property type="entry name" value="KDEL LYS-ASP-GLU-LEU CONTAINING - RELATED"/>
    <property type="match status" value="1"/>
</dbReference>
<gene>
    <name evidence="3" type="ORF">FHR24_002256</name>
</gene>
<dbReference type="SMART" id="SM00672">
    <property type="entry name" value="CAP10"/>
    <property type="match status" value="1"/>
</dbReference>
<organism evidence="3 4">
    <name type="scientific">Wenyingzhuangia heitensis</name>
    <dbReference type="NCBI Taxonomy" id="1487859"/>
    <lineage>
        <taxon>Bacteria</taxon>
        <taxon>Pseudomonadati</taxon>
        <taxon>Bacteroidota</taxon>
        <taxon>Flavobacteriia</taxon>
        <taxon>Flavobacteriales</taxon>
        <taxon>Flavobacteriaceae</taxon>
        <taxon>Wenyingzhuangia</taxon>
    </lineage>
</organism>
<dbReference type="Proteomes" id="UP000745859">
    <property type="component" value="Unassembled WGS sequence"/>
</dbReference>
<sequence>MGFTKLKYYVKNTILDILPRTLFKKGTNRSDFNIKNRLDYYNKLESTYKVISGTTIEAFRKPKKLKTYYFDLIEFLRYYSKSNKINYEFGDVVKIPAVPTFVKSRPIKGDNQNSVLMKLNKVRHFKFVKDSINFSDKKNQLIGRAKIFAYHPHRIAFYEKYFHHPLCNLGAVNSPKVTQEWDTPKLSIKEHLQYKFILSLEGNDVATNLKWVMSSNSIAVMPMPTYETWFMEGTLIPNYHFICIKDDYSDLEEKLTYYINNTDEALEIVKNANEYTLQFKDDKLESAISFGVVDKYFELQEV</sequence>
<dbReference type="Pfam" id="PF05686">
    <property type="entry name" value="Glyco_transf_90"/>
    <property type="match status" value="1"/>
</dbReference>
<dbReference type="InterPro" id="IPR006598">
    <property type="entry name" value="CAP10"/>
</dbReference>
<name>A0ABX0UD32_9FLAO</name>
<reference evidence="3 4" key="1">
    <citation type="submission" date="2020-03" db="EMBL/GenBank/DDBJ databases">
        <title>Genomic Encyclopedia of Type Strains, Phase IV (KMG-IV): sequencing the most valuable type-strain genomes for metagenomic binning, comparative biology and taxonomic classification.</title>
        <authorList>
            <person name="Goeker M."/>
        </authorList>
    </citation>
    <scope>NUCLEOTIDE SEQUENCE [LARGE SCALE GENOMIC DNA]</scope>
    <source>
        <strain evidence="3 4">DSM 101599</strain>
    </source>
</reference>
<comment type="caution">
    <text evidence="3">The sequence shown here is derived from an EMBL/GenBank/DDBJ whole genome shotgun (WGS) entry which is preliminary data.</text>
</comment>
<dbReference type="RefSeq" id="WP_167188553.1">
    <property type="nucleotide sequence ID" value="NZ_JAASQL010000003.1"/>
</dbReference>
<evidence type="ECO:0000256" key="1">
    <source>
        <dbReference type="ARBA" id="ARBA00022679"/>
    </source>
</evidence>
<keyword evidence="4" id="KW-1185">Reference proteome</keyword>
<dbReference type="EMBL" id="JAASQL010000003">
    <property type="protein sequence ID" value="NIJ45785.1"/>
    <property type="molecule type" value="Genomic_DNA"/>
</dbReference>
<dbReference type="InterPro" id="IPR051091">
    <property type="entry name" value="O-Glucosyltr/Glycosyltrsf_90"/>
</dbReference>
<dbReference type="PANTHER" id="PTHR12203:SF35">
    <property type="entry name" value="PROTEIN O-GLUCOSYLTRANSFERASE 1"/>
    <property type="match status" value="1"/>
</dbReference>
<evidence type="ECO:0000313" key="3">
    <source>
        <dbReference type="EMBL" id="NIJ45785.1"/>
    </source>
</evidence>
<keyword evidence="1" id="KW-0808">Transferase</keyword>
<accession>A0ABX0UD32</accession>